<evidence type="ECO:0000256" key="5">
    <source>
        <dbReference type="ARBA" id="ARBA00023136"/>
    </source>
</evidence>
<protein>
    <submittedName>
        <fullName evidence="7">ATP synthase I chain</fullName>
    </submittedName>
</protein>
<comment type="subcellular location">
    <subcellularLocation>
        <location evidence="1">Cell membrane</location>
        <topology evidence="1">Multi-pass membrane protein</topology>
    </subcellularLocation>
</comment>
<gene>
    <name evidence="7" type="ORF">SAMN04488516_102117</name>
</gene>
<reference evidence="7 8" key="1">
    <citation type="submission" date="2016-10" db="EMBL/GenBank/DDBJ databases">
        <authorList>
            <person name="de Groot N.N."/>
        </authorList>
    </citation>
    <scope>NUCLEOTIDE SEQUENCE [LARGE SCALE GENOMIC DNA]</scope>
    <source>
        <strain evidence="7 8">DSM 15269</strain>
    </source>
</reference>
<dbReference type="RefSeq" id="WP_092063190.1">
    <property type="nucleotide sequence ID" value="NZ_FNIN01000002.1"/>
</dbReference>
<dbReference type="Pfam" id="PF03899">
    <property type="entry name" value="ATP-synt_I"/>
    <property type="match status" value="1"/>
</dbReference>
<dbReference type="STRING" id="206665.SAMN04488516_102117"/>
<keyword evidence="4 6" id="KW-1133">Transmembrane helix</keyword>
<evidence type="ECO:0000256" key="2">
    <source>
        <dbReference type="ARBA" id="ARBA00022475"/>
    </source>
</evidence>
<keyword evidence="5 6" id="KW-0472">Membrane</keyword>
<evidence type="ECO:0000256" key="1">
    <source>
        <dbReference type="ARBA" id="ARBA00004651"/>
    </source>
</evidence>
<dbReference type="GO" id="GO:0005886">
    <property type="term" value="C:plasma membrane"/>
    <property type="evidence" value="ECO:0007669"/>
    <property type="project" value="UniProtKB-SubCell"/>
</dbReference>
<evidence type="ECO:0000256" key="4">
    <source>
        <dbReference type="ARBA" id="ARBA00022989"/>
    </source>
</evidence>
<organism evidence="7 8">
    <name type="scientific">Desulfonauticus submarinus</name>
    <dbReference type="NCBI Taxonomy" id="206665"/>
    <lineage>
        <taxon>Bacteria</taxon>
        <taxon>Pseudomonadati</taxon>
        <taxon>Thermodesulfobacteriota</taxon>
        <taxon>Desulfovibrionia</taxon>
        <taxon>Desulfovibrionales</taxon>
        <taxon>Desulfonauticaceae</taxon>
        <taxon>Desulfonauticus</taxon>
    </lineage>
</organism>
<evidence type="ECO:0000256" key="6">
    <source>
        <dbReference type="SAM" id="Phobius"/>
    </source>
</evidence>
<dbReference type="Proteomes" id="UP000199602">
    <property type="component" value="Unassembled WGS sequence"/>
</dbReference>
<feature type="transmembrane region" description="Helical" evidence="6">
    <location>
        <begin position="52"/>
        <end position="70"/>
    </location>
</feature>
<evidence type="ECO:0000313" key="8">
    <source>
        <dbReference type="Proteomes" id="UP000199602"/>
    </source>
</evidence>
<evidence type="ECO:0000256" key="3">
    <source>
        <dbReference type="ARBA" id="ARBA00022692"/>
    </source>
</evidence>
<name>A0A1H0BC36_9BACT</name>
<dbReference type="InterPro" id="IPR005598">
    <property type="entry name" value="ATP_synth_I"/>
</dbReference>
<evidence type="ECO:0000313" key="7">
    <source>
        <dbReference type="EMBL" id="SDN43161.1"/>
    </source>
</evidence>
<feature type="transmembrane region" description="Helical" evidence="6">
    <location>
        <begin position="110"/>
        <end position="132"/>
    </location>
</feature>
<proteinExistence type="predicted"/>
<keyword evidence="3 6" id="KW-0812">Transmembrane</keyword>
<keyword evidence="2" id="KW-1003">Cell membrane</keyword>
<feature type="transmembrane region" description="Helical" evidence="6">
    <location>
        <begin position="82"/>
        <end position="104"/>
    </location>
</feature>
<accession>A0A1H0BC36</accession>
<dbReference type="EMBL" id="FNIN01000002">
    <property type="protein sequence ID" value="SDN43161.1"/>
    <property type="molecule type" value="Genomic_DNA"/>
</dbReference>
<dbReference type="AlphaFoldDB" id="A0A1H0BC36"/>
<sequence>MKTIHKKIEKFLYSRGFQIEGTRILMRNQIYFSILGCFIAIILGYSTWALDFIIGVLLGSFNFYFLAKFVQEIIHIKKGALAALLFHFYLRLAVTGLILFYVIVYFKVNIVALLGGLSIVIVNVLFYGLNLVGEKFKEA</sequence>
<feature type="transmembrane region" description="Helical" evidence="6">
    <location>
        <begin position="30"/>
        <end position="46"/>
    </location>
</feature>
<dbReference type="OrthoDB" id="5471190at2"/>
<keyword evidence="8" id="KW-1185">Reference proteome</keyword>